<feature type="transmembrane region" description="Helical" evidence="1">
    <location>
        <begin position="31"/>
        <end position="47"/>
    </location>
</feature>
<keyword evidence="1" id="KW-0472">Membrane</keyword>
<keyword evidence="1" id="KW-1133">Transmembrane helix</keyword>
<keyword evidence="1" id="KW-0812">Transmembrane</keyword>
<name>A0AAE3J8Q0_9FIRM</name>
<dbReference type="InterPro" id="IPR010540">
    <property type="entry name" value="CmpB_TMEM229"/>
</dbReference>
<evidence type="ECO:0000256" key="1">
    <source>
        <dbReference type="SAM" id="Phobius"/>
    </source>
</evidence>
<organism evidence="2 3">
    <name type="scientific">Hominilimicola fabiformis</name>
    <dbReference type="NCBI Taxonomy" id="2885356"/>
    <lineage>
        <taxon>Bacteria</taxon>
        <taxon>Bacillati</taxon>
        <taxon>Bacillota</taxon>
        <taxon>Clostridia</taxon>
        <taxon>Eubacteriales</taxon>
        <taxon>Oscillospiraceae</taxon>
        <taxon>Hominilimicola</taxon>
    </lineage>
</organism>
<dbReference type="Pfam" id="PF06541">
    <property type="entry name" value="ABC_trans_CmpB"/>
    <property type="match status" value="1"/>
</dbReference>
<reference evidence="2 3" key="1">
    <citation type="submission" date="2021-10" db="EMBL/GenBank/DDBJ databases">
        <title>Anaerobic single-cell dispensing facilitates the cultivation of human gut bacteria.</title>
        <authorList>
            <person name="Afrizal A."/>
        </authorList>
    </citation>
    <scope>NUCLEOTIDE SEQUENCE [LARGE SCALE GENOMIC DNA]</scope>
    <source>
        <strain evidence="2 3">CLA-AA-H232</strain>
    </source>
</reference>
<protein>
    <submittedName>
        <fullName evidence="2">ABC transporter permease</fullName>
    </submittedName>
</protein>
<dbReference type="EMBL" id="JAJEQM010000003">
    <property type="protein sequence ID" value="MCC2209799.1"/>
    <property type="molecule type" value="Genomic_DNA"/>
</dbReference>
<accession>A0AAE3J8Q0</accession>
<sequence length="138" mass="16556">MASVLKYFFLFSFGGIVYVLIEMLWRGYSHWSMFILGGICFVLLGLINKKYTWDIPLLIQMLIGTFIITLMEFIFGCIFNLLLNLNVWDYYDLPFNIMGQICLPYMFLWFLLSPVCIIVDDYIRYLFFNEEKPHYKLF</sequence>
<keyword evidence="3" id="KW-1185">Reference proteome</keyword>
<dbReference type="RefSeq" id="WP_308455910.1">
    <property type="nucleotide sequence ID" value="NZ_JAJEQM010000003.1"/>
</dbReference>
<evidence type="ECO:0000313" key="3">
    <source>
        <dbReference type="Proteomes" id="UP001198242"/>
    </source>
</evidence>
<comment type="caution">
    <text evidence="2">The sequence shown here is derived from an EMBL/GenBank/DDBJ whole genome shotgun (WGS) entry which is preliminary data.</text>
</comment>
<evidence type="ECO:0000313" key="2">
    <source>
        <dbReference type="EMBL" id="MCC2209799.1"/>
    </source>
</evidence>
<dbReference type="Proteomes" id="UP001198242">
    <property type="component" value="Unassembled WGS sequence"/>
</dbReference>
<dbReference type="AlphaFoldDB" id="A0AAE3J8Q0"/>
<feature type="transmembrane region" description="Helical" evidence="1">
    <location>
        <begin position="103"/>
        <end position="123"/>
    </location>
</feature>
<feature type="transmembrane region" description="Helical" evidence="1">
    <location>
        <begin position="7"/>
        <end position="25"/>
    </location>
</feature>
<proteinExistence type="predicted"/>
<gene>
    <name evidence="2" type="ORF">LKE05_03180</name>
</gene>
<feature type="transmembrane region" description="Helical" evidence="1">
    <location>
        <begin position="59"/>
        <end position="83"/>
    </location>
</feature>